<evidence type="ECO:0000256" key="2">
    <source>
        <dbReference type="ARBA" id="ARBA00022512"/>
    </source>
</evidence>
<evidence type="ECO:0000256" key="5">
    <source>
        <dbReference type="ARBA" id="ARBA00023088"/>
    </source>
</evidence>
<evidence type="ECO:0000256" key="3">
    <source>
        <dbReference type="ARBA" id="ARBA00022525"/>
    </source>
</evidence>
<feature type="domain" description="Gram-positive cocci surface proteins LPxTG" evidence="7">
    <location>
        <begin position="810"/>
        <end position="843"/>
    </location>
</feature>
<keyword evidence="8" id="KW-0176">Collagen</keyword>
<evidence type="ECO:0000313" key="8">
    <source>
        <dbReference type="EMBL" id="RSU09813.1"/>
    </source>
</evidence>
<feature type="transmembrane region" description="Helical" evidence="6">
    <location>
        <begin position="819"/>
        <end position="838"/>
    </location>
</feature>
<dbReference type="PANTHER" id="PTHR36108:SF13">
    <property type="entry name" value="COLOSSIN-B-RELATED"/>
    <property type="match status" value="1"/>
</dbReference>
<dbReference type="AlphaFoldDB" id="A0A430APB0"/>
<accession>A0A430APB0</accession>
<dbReference type="EMBL" id="NGKC01000016">
    <property type="protein sequence ID" value="RSU09813.1"/>
    <property type="molecule type" value="Genomic_DNA"/>
</dbReference>
<keyword evidence="5" id="KW-0572">Peptidoglycan-anchor</keyword>
<dbReference type="OrthoDB" id="2216808at2"/>
<evidence type="ECO:0000313" key="9">
    <source>
        <dbReference type="Proteomes" id="UP000286773"/>
    </source>
</evidence>
<evidence type="ECO:0000256" key="4">
    <source>
        <dbReference type="ARBA" id="ARBA00022729"/>
    </source>
</evidence>
<name>A0A430APB0_9ENTE</name>
<dbReference type="Proteomes" id="UP000286773">
    <property type="component" value="Unassembled WGS sequence"/>
</dbReference>
<evidence type="ECO:0000259" key="7">
    <source>
        <dbReference type="PROSITE" id="PS50847"/>
    </source>
</evidence>
<dbReference type="NCBIfam" id="TIGR01167">
    <property type="entry name" value="LPXTG_anchor"/>
    <property type="match status" value="1"/>
</dbReference>
<dbReference type="PROSITE" id="PS50847">
    <property type="entry name" value="GRAM_POS_ANCHORING"/>
    <property type="match status" value="1"/>
</dbReference>
<protein>
    <submittedName>
        <fullName evidence="8">Collagen-binding protein</fullName>
    </submittedName>
</protein>
<keyword evidence="2" id="KW-0134">Cell wall</keyword>
<dbReference type="Pfam" id="PF00746">
    <property type="entry name" value="Gram_pos_anchor"/>
    <property type="match status" value="1"/>
</dbReference>
<dbReference type="SUPFAM" id="SSF49478">
    <property type="entry name" value="Cna protein B-type domain"/>
    <property type="match status" value="1"/>
</dbReference>
<dbReference type="InterPro" id="IPR041033">
    <property type="entry name" value="SpaA_PFL_dom_1"/>
</dbReference>
<keyword evidence="6" id="KW-0812">Transmembrane</keyword>
<keyword evidence="6" id="KW-0472">Membrane</keyword>
<dbReference type="PANTHER" id="PTHR36108">
    <property type="entry name" value="COLOSSIN-B-RELATED"/>
    <property type="match status" value="1"/>
</dbReference>
<reference evidence="8 9" key="1">
    <citation type="submission" date="2017-05" db="EMBL/GenBank/DDBJ databases">
        <title>Vagococcus spp. assemblies.</title>
        <authorList>
            <person name="Gulvik C.A."/>
        </authorList>
    </citation>
    <scope>NUCLEOTIDE SEQUENCE [LARGE SCALE GENOMIC DNA]</scope>
    <source>
        <strain evidence="8 9">LMG 24798</strain>
    </source>
</reference>
<comment type="caution">
    <text evidence="8">The sequence shown here is derived from an EMBL/GenBank/DDBJ whole genome shotgun (WGS) entry which is preliminary data.</text>
</comment>
<comment type="similarity">
    <text evidence="1">Belongs to the serine-aspartate repeat-containing protein (SDr) family.</text>
</comment>
<keyword evidence="6" id="KW-1133">Transmembrane helix</keyword>
<proteinExistence type="inferred from homology"/>
<keyword evidence="4" id="KW-0732">Signal</keyword>
<gene>
    <name evidence="8" type="ORF">CBF27_12070</name>
</gene>
<organism evidence="8 9">
    <name type="scientific">Vagococcus acidifermentans</name>
    <dbReference type="NCBI Taxonomy" id="564710"/>
    <lineage>
        <taxon>Bacteria</taxon>
        <taxon>Bacillati</taxon>
        <taxon>Bacillota</taxon>
        <taxon>Bacilli</taxon>
        <taxon>Lactobacillales</taxon>
        <taxon>Enterococcaceae</taxon>
        <taxon>Vagococcus</taxon>
    </lineage>
</organism>
<evidence type="ECO:0000256" key="6">
    <source>
        <dbReference type="SAM" id="Phobius"/>
    </source>
</evidence>
<keyword evidence="3" id="KW-0964">Secreted</keyword>
<dbReference type="InterPro" id="IPR019931">
    <property type="entry name" value="LPXTG_anchor"/>
</dbReference>
<dbReference type="InterPro" id="IPR013783">
    <property type="entry name" value="Ig-like_fold"/>
</dbReference>
<dbReference type="Gene3D" id="2.60.40.10">
    <property type="entry name" value="Immunoglobulins"/>
    <property type="match status" value="4"/>
</dbReference>
<evidence type="ECO:0000256" key="1">
    <source>
        <dbReference type="ARBA" id="ARBA00007257"/>
    </source>
</evidence>
<sequence length="843" mass="94166">MWFVGTVLSGAYSGVHWTDDGVYMKKAEGSTAFCIEHGVNLNGGSVFTPSELTIKEKDRLSLIAYYGYQLAPNAVNYGITQNIIWEEMGDKLLTTNLPNYATRKSEILAKVAKHNAKPSFHDQTVELNVGDTLTLTDTANVLSNYGQLISNSANLKLEKNGNSLKLTATKESKEKGEVRYGIAAGEHVGQSFVYYKAGEQKVATFKLANAGEMLLNIRVNLNGDVKIKKVDEDTGKPVPNTKMKVEYDGQTKEITTDEHGYATISDLKAGTKVIITEVTASNGYVNKGERKEIIVEPNKTIEVIFDNKAQQGILQLKKTGQKATSVKTENTSYGVKHDIQFDYQPLANVVFDIQTVEDIKVGDHIHAKKGETVATVKTDESGELMEMPRLYLGKYEAIEKETPAGFIPTREPIPFEFTYEGQEVELVSQSVEVTNDFQQLKINVYKNEERISEWQDNQPIIETIPGEGQIFGLFTNQEFKLSQKNTVPKDALLEFGTIQEGSLFFPEMQLPEGHYYVKELAASDSHQIDEIHYEFEFAASNHEPEVVIDIYGNEDAQEGNKEPAPILNKLHFNDFAIKKINEKAELVEKQGYEFEWDSNGKGAVFTLETADGEVIQTVTVVEDSIAEFKQIPVGIFYLKEKKPSSTDYILSSEKYQIVSTLEGIEAFDEQGKLIGTTIEGESTKDEDFDKTEVKEPEETEPLILFEVKNHLIKGTAELTKTDVSTGEPLPNTGIRIMDASEKIVVEGQTDEKGIFRFEKLPAGKYYFQEFSAPAGYELDETLMPFEISKEGEVVKCQMTNKKILNKKEVLPQTGEKNSALLWVGILMVSVATGVGYYVKKKKK</sequence>
<keyword evidence="9" id="KW-1185">Reference proteome</keyword>
<dbReference type="Pfam" id="PF17802">
    <property type="entry name" value="SpaA"/>
    <property type="match status" value="4"/>
</dbReference>